<dbReference type="PRINTS" id="PR00834">
    <property type="entry name" value="PROTEASES2C"/>
</dbReference>
<sequence length="1216" mass="132650">MADTDDTTTAAAASGGSQQQTRKRFQKRTLSAEYLQEDYEQNTLGTTAGFFCAIWAAWLMGEHFSSMFTTFDYPDLDSDGRYHFGGKDVALVVLITSKLLFVRAGLFRYVLRPLLRSLGALTFERQQALAEHAFAGLVYTGSAIAGAYFVGWPRLDSMGLASLCGGAHLDEGVSAEFKVFVLGQCALRLAAFVAEFFEGENRPGYFRRIAIQYLLVGVLASAGLLGRIAFVGLVTLAIDLPSVFAAVSGVSSALPACLQQVMSAVAGIVATFSALVVVPSLTYASVSNSIIASTQATTGTDTVASWQDTIESKINSVVSIKFIRPFMFETESRGTSQATGFIVDASNGIILTNRHVVSAGPIVARAIFNNQEEVELKAIYRDPIHDFGFFKFDPALIKHTKLEEIALYPEGAKVGVDIRVIGNNAGQQVSILASSISLIDRNVPELGEMTYNDSNTFYIQASTNGSGGSSGSPMINIAGQAVAIVSAGLTKASTDLYLPLDRVKCALECIQAQTEVKRGTIQTTFQYRSYDKVRRLGVSEAVENIVRQDTPGGVGMMVVKTVLPEGPGQIAGLEEGDVLYRINDKTVAHFVLLEELLDDSVGQTLDMTVIRGNTSVEVKVNVQDLHALQPSQMLQVGGTTMSNLSFQLANYYRVPVSGVIANWLFCILEEVTAVQPYLLKSINGKAVDNISQVIDVIKTIGNNECVPVKYFHISDYYKNSLIDGSIKISHLWNQVALYTRNDSTGLWDTDEITDLPPAREIEPTNVIFPAIRNAEAAKLENVVHSIVKVKCMIPIFIEGNVNRVNVGFGAIVDAEKGLVVVGRETVASTASRVTITIAGTAIIPARLVFQHPTVSYAIVQYDPKHLGTTKVRAIKLSDKALEAGDSVRLLALSKHETPVCLSAKVSNILPIETSIFEPPRWRSINTEVVQLDNPTALNYGFGVIVDDNGDAQALWLEYIKAKKNMCVSGMPVQTLVPALRALQRDEEPEPRSLKVEIQPLAIVKVRQAGLSKERCDEIQSAASSRSQLYQIKRVEALSKAQGVLQELDIVVSINGKLAMTLGDFDVQFTSPSLEIVVLRDSLEHTLQVETTESKQEVRKVVGWAGALFHAPHKTVLQQTNTVPSGVYCADVAFSSFSYEYGMEEGHWVTHVNDVATPDIDSFERAVNACQDNEHVRVKVISSKARPNVLTIKTCYHYWPTRTLVKDQESAEGWRYV</sequence>
<dbReference type="Gene3D" id="2.40.10.10">
    <property type="entry name" value="Trypsin-like serine proteases"/>
    <property type="match status" value="2"/>
</dbReference>
<organism evidence="6 7">
    <name type="scientific">Coemansia spiralis</name>
    <dbReference type="NCBI Taxonomy" id="417178"/>
    <lineage>
        <taxon>Eukaryota</taxon>
        <taxon>Fungi</taxon>
        <taxon>Fungi incertae sedis</taxon>
        <taxon>Zoopagomycota</taxon>
        <taxon>Kickxellomycotina</taxon>
        <taxon>Kickxellomycetes</taxon>
        <taxon>Kickxellales</taxon>
        <taxon>Kickxellaceae</taxon>
        <taxon>Coemansia</taxon>
    </lineage>
</organism>
<feature type="region of interest" description="Disordered" evidence="3">
    <location>
        <begin position="1"/>
        <end position="22"/>
    </location>
</feature>
<dbReference type="PANTHER" id="PTHR46366:SF8">
    <property type="entry name" value="PRO-APOPTOTIC SERINE PROTEASE NMA111"/>
    <property type="match status" value="1"/>
</dbReference>
<reference evidence="6" key="1">
    <citation type="submission" date="2022-07" db="EMBL/GenBank/DDBJ databases">
        <title>Phylogenomic reconstructions and comparative analyses of Kickxellomycotina fungi.</title>
        <authorList>
            <person name="Reynolds N.K."/>
            <person name="Stajich J.E."/>
            <person name="Barry K."/>
            <person name="Grigoriev I.V."/>
            <person name="Crous P."/>
            <person name="Smith M.E."/>
        </authorList>
    </citation>
    <scope>NUCLEOTIDE SEQUENCE</scope>
    <source>
        <strain evidence="6">CBS 109367</strain>
    </source>
</reference>
<feature type="transmembrane region" description="Helical" evidence="4">
    <location>
        <begin position="132"/>
        <end position="150"/>
    </location>
</feature>
<dbReference type="InterPro" id="IPR036034">
    <property type="entry name" value="PDZ_sf"/>
</dbReference>
<feature type="transmembrane region" description="Helical" evidence="4">
    <location>
        <begin position="209"/>
        <end position="230"/>
    </location>
</feature>
<dbReference type="Pfam" id="PF12812">
    <property type="entry name" value="PDZ_1"/>
    <property type="match status" value="2"/>
</dbReference>
<keyword evidence="7" id="KW-1185">Reference proteome</keyword>
<dbReference type="SUPFAM" id="SSF50156">
    <property type="entry name" value="PDZ domain-like"/>
    <property type="match status" value="3"/>
</dbReference>
<feature type="domain" description="PDZ" evidence="5">
    <location>
        <begin position="534"/>
        <end position="613"/>
    </location>
</feature>
<feature type="transmembrane region" description="Helical" evidence="4">
    <location>
        <begin position="236"/>
        <end position="258"/>
    </location>
</feature>
<dbReference type="OrthoDB" id="4217619at2759"/>
<evidence type="ECO:0000259" key="5">
    <source>
        <dbReference type="SMART" id="SM00228"/>
    </source>
</evidence>
<keyword evidence="2" id="KW-0677">Repeat</keyword>
<evidence type="ECO:0000256" key="4">
    <source>
        <dbReference type="SAM" id="Phobius"/>
    </source>
</evidence>
<feature type="transmembrane region" description="Helical" evidence="4">
    <location>
        <begin position="179"/>
        <end position="197"/>
    </location>
</feature>
<feature type="transmembrane region" description="Helical" evidence="4">
    <location>
        <begin position="265"/>
        <end position="286"/>
    </location>
</feature>
<dbReference type="SMART" id="SM00228">
    <property type="entry name" value="PDZ"/>
    <property type="match status" value="1"/>
</dbReference>
<dbReference type="InterPro" id="IPR001940">
    <property type="entry name" value="Peptidase_S1C"/>
</dbReference>
<dbReference type="PANTHER" id="PTHR46366">
    <property type="entry name" value="PRO-APOPTOTIC SERINE PROTEASE NMA111"/>
    <property type="match status" value="1"/>
</dbReference>
<dbReference type="InterPro" id="IPR025926">
    <property type="entry name" value="PDZ-like_dom"/>
</dbReference>
<keyword evidence="4" id="KW-0812">Transmembrane</keyword>
<protein>
    <recommendedName>
        <fullName evidence="5">PDZ domain-containing protein</fullName>
    </recommendedName>
</protein>
<comment type="similarity">
    <text evidence="1">Belongs to the peptidase S1C family.</text>
</comment>
<keyword evidence="4" id="KW-0472">Membrane</keyword>
<evidence type="ECO:0000313" key="7">
    <source>
        <dbReference type="Proteomes" id="UP001151516"/>
    </source>
</evidence>
<keyword evidence="4" id="KW-1133">Transmembrane helix</keyword>
<feature type="transmembrane region" description="Helical" evidence="4">
    <location>
        <begin position="89"/>
        <end position="111"/>
    </location>
</feature>
<evidence type="ECO:0000256" key="2">
    <source>
        <dbReference type="ARBA" id="ARBA00022737"/>
    </source>
</evidence>
<dbReference type="GO" id="GO:0004252">
    <property type="term" value="F:serine-type endopeptidase activity"/>
    <property type="evidence" value="ECO:0007669"/>
    <property type="project" value="InterPro"/>
</dbReference>
<gene>
    <name evidence="6" type="ORF">IWW39_002615</name>
</gene>
<dbReference type="EMBL" id="JANBTX010000060">
    <property type="protein sequence ID" value="KAJ2687861.1"/>
    <property type="molecule type" value="Genomic_DNA"/>
</dbReference>
<dbReference type="Gene3D" id="2.30.42.10">
    <property type="match status" value="1"/>
</dbReference>
<comment type="caution">
    <text evidence="6">The sequence shown here is derived from an EMBL/GenBank/DDBJ whole genome shotgun (WGS) entry which is preliminary data.</text>
</comment>
<dbReference type="InterPro" id="IPR001478">
    <property type="entry name" value="PDZ"/>
</dbReference>
<evidence type="ECO:0000256" key="3">
    <source>
        <dbReference type="SAM" id="MobiDB-lite"/>
    </source>
</evidence>
<dbReference type="Pfam" id="PF13365">
    <property type="entry name" value="Trypsin_2"/>
    <property type="match status" value="1"/>
</dbReference>
<proteinExistence type="inferred from homology"/>
<dbReference type="GO" id="GO:0006508">
    <property type="term" value="P:proteolysis"/>
    <property type="evidence" value="ECO:0007669"/>
    <property type="project" value="InterPro"/>
</dbReference>
<evidence type="ECO:0000313" key="6">
    <source>
        <dbReference type="EMBL" id="KAJ2687861.1"/>
    </source>
</evidence>
<evidence type="ECO:0000256" key="1">
    <source>
        <dbReference type="ARBA" id="ARBA00010541"/>
    </source>
</evidence>
<accession>A0A9W8L549</accession>
<dbReference type="Proteomes" id="UP001151516">
    <property type="component" value="Unassembled WGS sequence"/>
</dbReference>
<dbReference type="SUPFAM" id="SSF50494">
    <property type="entry name" value="Trypsin-like serine proteases"/>
    <property type="match status" value="2"/>
</dbReference>
<dbReference type="AlphaFoldDB" id="A0A9W8L549"/>
<feature type="transmembrane region" description="Helical" evidence="4">
    <location>
        <begin position="43"/>
        <end position="61"/>
    </location>
</feature>
<feature type="compositionally biased region" description="Low complexity" evidence="3">
    <location>
        <begin position="7"/>
        <end position="20"/>
    </location>
</feature>
<name>A0A9W8L549_9FUNG</name>
<dbReference type="InterPro" id="IPR043504">
    <property type="entry name" value="Peptidase_S1_PA_chymotrypsin"/>
</dbReference>
<dbReference type="InterPro" id="IPR009003">
    <property type="entry name" value="Peptidase_S1_PA"/>
</dbReference>